<dbReference type="GO" id="GO:0032259">
    <property type="term" value="P:methylation"/>
    <property type="evidence" value="ECO:0007669"/>
    <property type="project" value="UniProtKB-KW"/>
</dbReference>
<dbReference type="PANTHER" id="PTHR42912:SF80">
    <property type="entry name" value="METHYLTRANSFERASE DOMAIN-CONTAINING PROTEIN"/>
    <property type="match status" value="1"/>
</dbReference>
<dbReference type="SUPFAM" id="SSF53335">
    <property type="entry name" value="S-adenosyl-L-methionine-dependent methyltransferases"/>
    <property type="match status" value="1"/>
</dbReference>
<dbReference type="Pfam" id="PF08241">
    <property type="entry name" value="Methyltransf_11"/>
    <property type="match status" value="1"/>
</dbReference>
<dbReference type="CDD" id="cd02440">
    <property type="entry name" value="AdoMet_MTases"/>
    <property type="match status" value="1"/>
</dbReference>
<dbReference type="GO" id="GO:0008757">
    <property type="term" value="F:S-adenosylmethionine-dependent methyltransferase activity"/>
    <property type="evidence" value="ECO:0007669"/>
    <property type="project" value="InterPro"/>
</dbReference>
<dbReference type="InterPro" id="IPR029063">
    <property type="entry name" value="SAM-dependent_MTases_sf"/>
</dbReference>
<protein>
    <submittedName>
        <fullName evidence="2">Class I SAM-dependent methyltransferase</fullName>
    </submittedName>
</protein>
<comment type="caution">
    <text evidence="2">The sequence shown here is derived from an EMBL/GenBank/DDBJ whole genome shotgun (WGS) entry which is preliminary data.</text>
</comment>
<keyword evidence="2" id="KW-0808">Transferase</keyword>
<reference evidence="2" key="1">
    <citation type="journal article" date="2020" name="mSystems">
        <title>Genome- and Community-Level Interaction Insights into Carbon Utilization and Element Cycling Functions of Hydrothermarchaeota in Hydrothermal Sediment.</title>
        <authorList>
            <person name="Zhou Z."/>
            <person name="Liu Y."/>
            <person name="Xu W."/>
            <person name="Pan J."/>
            <person name="Luo Z.H."/>
            <person name="Li M."/>
        </authorList>
    </citation>
    <scope>NUCLEOTIDE SEQUENCE [LARGE SCALE GENOMIC DNA]</scope>
    <source>
        <strain evidence="2">HyVt-483</strain>
    </source>
</reference>
<evidence type="ECO:0000259" key="1">
    <source>
        <dbReference type="Pfam" id="PF08241"/>
    </source>
</evidence>
<proteinExistence type="predicted"/>
<dbReference type="InterPro" id="IPR050508">
    <property type="entry name" value="Methyltransf_Superfamily"/>
</dbReference>
<dbReference type="InterPro" id="IPR013216">
    <property type="entry name" value="Methyltransf_11"/>
</dbReference>
<organism evidence="2">
    <name type="scientific">Thermosulfurimonas dismutans</name>
    <dbReference type="NCBI Taxonomy" id="999894"/>
    <lineage>
        <taxon>Bacteria</taxon>
        <taxon>Pseudomonadati</taxon>
        <taxon>Thermodesulfobacteriota</taxon>
        <taxon>Thermodesulfobacteria</taxon>
        <taxon>Thermodesulfobacteriales</taxon>
        <taxon>Thermodesulfobacteriaceae</taxon>
        <taxon>Thermosulfurimonas</taxon>
    </lineage>
</organism>
<dbReference type="Gene3D" id="3.40.50.150">
    <property type="entry name" value="Vaccinia Virus protein VP39"/>
    <property type="match status" value="1"/>
</dbReference>
<sequence length="218" mass="24783">MKETPRVFDQLARDYDHWYEKPFGRSVYALELSALRRVCRDFRRGLEVGVGTGRFALPLGIPYGADPSLEMLRLARKRGLTVVQAAGENLPFVTGGFDLVLLMVTLCFVDSPEAVLREAHRVLGPGGRLVLGLILRESPWAAFYQEKGRRGHPLYQRAHFYSLPELRELLSRTGFKEKRILSTLFEPPQTERPITNQEIREGFHPQAGFFILLALKSS</sequence>
<gene>
    <name evidence="2" type="ORF">ENJ40_09435</name>
</gene>
<feature type="domain" description="Methyltransferase type 11" evidence="1">
    <location>
        <begin position="46"/>
        <end position="131"/>
    </location>
</feature>
<accession>A0A7C3CLH1</accession>
<dbReference type="PANTHER" id="PTHR42912">
    <property type="entry name" value="METHYLTRANSFERASE"/>
    <property type="match status" value="1"/>
</dbReference>
<dbReference type="Proteomes" id="UP000886043">
    <property type="component" value="Unassembled WGS sequence"/>
</dbReference>
<dbReference type="AlphaFoldDB" id="A0A7C3CLH1"/>
<name>A0A7C3CLH1_9BACT</name>
<keyword evidence="2" id="KW-0489">Methyltransferase</keyword>
<dbReference type="EMBL" id="DRMH01000132">
    <property type="protein sequence ID" value="HFC98656.1"/>
    <property type="molecule type" value="Genomic_DNA"/>
</dbReference>
<evidence type="ECO:0000313" key="2">
    <source>
        <dbReference type="EMBL" id="HFC98656.1"/>
    </source>
</evidence>